<protein>
    <submittedName>
        <fullName evidence="2">Uncharacterized protein</fullName>
    </submittedName>
</protein>
<evidence type="ECO:0000313" key="2">
    <source>
        <dbReference type="EMBL" id="PIR86567.1"/>
    </source>
</evidence>
<sequence length="62" mass="7362">MIDDFPVIVLEGLEGNDVAHLKGLQVFLAPHTEALGVLWWVIYFAIFIFVLYKLFVFYWRRM</sequence>
<gene>
    <name evidence="2" type="ORF">COU13_00365</name>
</gene>
<reference evidence="3" key="1">
    <citation type="submission" date="2017-09" db="EMBL/GenBank/DDBJ databases">
        <title>Depth-based differentiation of microbial function through sediment-hosted aquifers and enrichment of novel symbionts in the deep terrestrial subsurface.</title>
        <authorList>
            <person name="Probst A.J."/>
            <person name="Ladd B."/>
            <person name="Jarett J.K."/>
            <person name="Geller-Mcgrath D.E."/>
            <person name="Sieber C.M.K."/>
            <person name="Emerson J.B."/>
            <person name="Anantharaman K."/>
            <person name="Thomas B.C."/>
            <person name="Malmstrom R."/>
            <person name="Stieglmeier M."/>
            <person name="Klingl A."/>
            <person name="Woyke T."/>
            <person name="Ryan C.M."/>
            <person name="Banfield J.F."/>
        </authorList>
    </citation>
    <scope>NUCLEOTIDE SEQUENCE [LARGE SCALE GENOMIC DNA]</scope>
</reference>
<dbReference type="Proteomes" id="UP000230706">
    <property type="component" value="Unassembled WGS sequence"/>
</dbReference>
<organism evidence="2 3">
    <name type="scientific">Candidatus Kaiserbacteria bacterium CG10_big_fil_rev_8_21_14_0_10_43_70</name>
    <dbReference type="NCBI Taxonomy" id="1974605"/>
    <lineage>
        <taxon>Bacteria</taxon>
        <taxon>Candidatus Kaiseribacteriota</taxon>
    </lineage>
</organism>
<keyword evidence="1" id="KW-1133">Transmembrane helix</keyword>
<accession>A0A2H0UJJ0</accession>
<keyword evidence="1" id="KW-0472">Membrane</keyword>
<comment type="caution">
    <text evidence="2">The sequence shown here is derived from an EMBL/GenBank/DDBJ whole genome shotgun (WGS) entry which is preliminary data.</text>
</comment>
<proteinExistence type="predicted"/>
<dbReference type="AlphaFoldDB" id="A0A2H0UJJ0"/>
<evidence type="ECO:0000256" key="1">
    <source>
        <dbReference type="SAM" id="Phobius"/>
    </source>
</evidence>
<dbReference type="EMBL" id="PFBF01000004">
    <property type="protein sequence ID" value="PIR86567.1"/>
    <property type="molecule type" value="Genomic_DNA"/>
</dbReference>
<evidence type="ECO:0000313" key="3">
    <source>
        <dbReference type="Proteomes" id="UP000230706"/>
    </source>
</evidence>
<keyword evidence="1" id="KW-0812">Transmembrane</keyword>
<name>A0A2H0UJJ0_9BACT</name>
<feature type="transmembrane region" description="Helical" evidence="1">
    <location>
        <begin position="37"/>
        <end position="59"/>
    </location>
</feature>